<dbReference type="PROSITE" id="PS01121">
    <property type="entry name" value="CASPASE_HIS"/>
    <property type="match status" value="1"/>
</dbReference>
<evidence type="ECO:0000256" key="8">
    <source>
        <dbReference type="SAM" id="MobiDB-lite"/>
    </source>
</evidence>
<evidence type="ECO:0000256" key="7">
    <source>
        <dbReference type="RuleBase" id="RU003971"/>
    </source>
</evidence>
<dbReference type="PANTHER" id="PTHR47901">
    <property type="entry name" value="CASPASE RECRUITMENT DOMAIN-CONTAINING PROTEIN 18"/>
    <property type="match status" value="1"/>
</dbReference>
<dbReference type="InterPro" id="IPR011029">
    <property type="entry name" value="DEATH-like_dom_sf"/>
</dbReference>
<dbReference type="GO" id="GO:0008234">
    <property type="term" value="F:cysteine-type peptidase activity"/>
    <property type="evidence" value="ECO:0007669"/>
    <property type="project" value="UniProtKB-KW"/>
</dbReference>
<name>A0ABD3VNY5_SINWO</name>
<evidence type="ECO:0000256" key="4">
    <source>
        <dbReference type="ARBA" id="ARBA00022801"/>
    </source>
</evidence>
<organism evidence="12 13">
    <name type="scientific">Sinanodonta woodiana</name>
    <name type="common">Chinese pond mussel</name>
    <name type="synonym">Anodonta woodiana</name>
    <dbReference type="NCBI Taxonomy" id="1069815"/>
    <lineage>
        <taxon>Eukaryota</taxon>
        <taxon>Metazoa</taxon>
        <taxon>Spiralia</taxon>
        <taxon>Lophotrochozoa</taxon>
        <taxon>Mollusca</taxon>
        <taxon>Bivalvia</taxon>
        <taxon>Autobranchia</taxon>
        <taxon>Heteroconchia</taxon>
        <taxon>Palaeoheterodonta</taxon>
        <taxon>Unionida</taxon>
        <taxon>Unionoidea</taxon>
        <taxon>Unionidae</taxon>
        <taxon>Unioninae</taxon>
        <taxon>Sinanodonta</taxon>
    </lineage>
</organism>
<dbReference type="CDD" id="cd01671">
    <property type="entry name" value="CARD"/>
    <property type="match status" value="1"/>
</dbReference>
<dbReference type="AlphaFoldDB" id="A0ABD3VNY5"/>
<dbReference type="PRINTS" id="PR00376">
    <property type="entry name" value="IL1BCENZYME"/>
</dbReference>
<evidence type="ECO:0000256" key="3">
    <source>
        <dbReference type="ARBA" id="ARBA00022703"/>
    </source>
</evidence>
<feature type="region of interest" description="Disordered" evidence="8">
    <location>
        <begin position="96"/>
        <end position="177"/>
    </location>
</feature>
<comment type="caution">
    <text evidence="12">The sequence shown here is derived from an EMBL/GenBank/DDBJ whole genome shotgun (WGS) entry which is preliminary data.</text>
</comment>
<dbReference type="InterPro" id="IPR029030">
    <property type="entry name" value="Caspase-like_dom_sf"/>
</dbReference>
<evidence type="ECO:0000256" key="5">
    <source>
        <dbReference type="ARBA" id="ARBA00022807"/>
    </source>
</evidence>
<evidence type="ECO:0000256" key="2">
    <source>
        <dbReference type="ARBA" id="ARBA00022670"/>
    </source>
</evidence>
<feature type="domain" description="Caspase family p20" evidence="10">
    <location>
        <begin position="217"/>
        <end position="338"/>
    </location>
</feature>
<dbReference type="SUPFAM" id="SSF52129">
    <property type="entry name" value="Caspase-like"/>
    <property type="match status" value="1"/>
</dbReference>
<dbReference type="Gene3D" id="3.40.50.1460">
    <property type="match status" value="1"/>
</dbReference>
<dbReference type="PROSITE" id="PS50208">
    <property type="entry name" value="CASPASE_P20"/>
    <property type="match status" value="1"/>
</dbReference>
<proteinExistence type="inferred from homology"/>
<dbReference type="GO" id="GO:0006508">
    <property type="term" value="P:proteolysis"/>
    <property type="evidence" value="ECO:0007669"/>
    <property type="project" value="UniProtKB-KW"/>
</dbReference>
<dbReference type="Proteomes" id="UP001634394">
    <property type="component" value="Unassembled WGS sequence"/>
</dbReference>
<evidence type="ECO:0000259" key="11">
    <source>
        <dbReference type="PROSITE" id="PS50209"/>
    </source>
</evidence>
<keyword evidence="2" id="KW-0645">Protease</keyword>
<protein>
    <submittedName>
        <fullName evidence="12">Uncharacterized protein</fullName>
    </submittedName>
</protein>
<feature type="compositionally biased region" description="Basic and acidic residues" evidence="8">
    <location>
        <begin position="156"/>
        <end position="168"/>
    </location>
</feature>
<dbReference type="SUPFAM" id="SSF47986">
    <property type="entry name" value="DEATH domain"/>
    <property type="match status" value="1"/>
</dbReference>
<dbReference type="PROSITE" id="PS50209">
    <property type="entry name" value="CARD"/>
    <property type="match status" value="1"/>
</dbReference>
<keyword evidence="13" id="KW-1185">Reference proteome</keyword>
<evidence type="ECO:0000313" key="12">
    <source>
        <dbReference type="EMBL" id="KAL3862743.1"/>
    </source>
</evidence>
<reference evidence="12 13" key="1">
    <citation type="submission" date="2024-11" db="EMBL/GenBank/DDBJ databases">
        <title>Chromosome-level genome assembly of the freshwater bivalve Anodonta woodiana.</title>
        <authorList>
            <person name="Chen X."/>
        </authorList>
    </citation>
    <scope>NUCLEOTIDE SEQUENCE [LARGE SCALE GENOMIC DNA]</scope>
    <source>
        <strain evidence="12">MN2024</strain>
        <tissue evidence="12">Gills</tissue>
    </source>
</reference>
<evidence type="ECO:0000259" key="9">
    <source>
        <dbReference type="PROSITE" id="PS50207"/>
    </source>
</evidence>
<sequence>MDEKDKHMLRQNRTFLVNNVHDTHLICEDLFSCDVLTESMRSEIMAESTLIKQNRKLLDILPKRGRQAFKSFLEALVNNGQTHLAEKLDPSLVATLVSNDKPNPPRVIQQESTKQPPADEANKSSTSTVGENPSLTSGAIGKEAPFQDVHGAKTLQPEDARGQKEVSRQESSSQPASIQSLVEAMENKDFSITPLNDSKARSLPQSQKHYPMPHRTQQGRVLIISNTHFENKLQDRHFQANNMDSARLIYMFEALQFKVLSNRTNLDLKATTETLEKEAKQNHSQFDCFILAILSHGKGSSIYTADGQLISIQTIVEIFNDTNAPSLKGKPKIFIFQAAELSADMNRHDSVASDLVELNRLADLTLADPVNENVTDTKKDVLDQPRSPDMFVVLGTAGYSTSHGSYFIQVLAHYISKLVYECHLEDIIKKVNSIDVQDKENELCVYKSSLTKDFYFYTSE</sequence>
<comment type="similarity">
    <text evidence="1 7">Belongs to the peptidase C14A family.</text>
</comment>
<keyword evidence="6" id="KW-0865">Zymogen</keyword>
<keyword evidence="5" id="KW-0788">Thiol protease</keyword>
<dbReference type="Pfam" id="PF00656">
    <property type="entry name" value="Peptidase_C14"/>
    <property type="match status" value="1"/>
</dbReference>
<dbReference type="Gene3D" id="1.10.533.10">
    <property type="entry name" value="Death Domain, Fas"/>
    <property type="match status" value="1"/>
</dbReference>
<dbReference type="SMART" id="SM00114">
    <property type="entry name" value="CARD"/>
    <property type="match status" value="1"/>
</dbReference>
<dbReference type="EMBL" id="JBJQND010000011">
    <property type="protein sequence ID" value="KAL3862743.1"/>
    <property type="molecule type" value="Genomic_DNA"/>
</dbReference>
<dbReference type="PANTHER" id="PTHR47901:SF8">
    <property type="entry name" value="CASPASE-3"/>
    <property type="match status" value="1"/>
</dbReference>
<evidence type="ECO:0000256" key="1">
    <source>
        <dbReference type="ARBA" id="ARBA00010134"/>
    </source>
</evidence>
<accession>A0ABD3VNY5</accession>
<feature type="domain" description="Caspase family p10" evidence="9">
    <location>
        <begin position="400"/>
        <end position="458"/>
    </location>
</feature>
<evidence type="ECO:0000259" key="10">
    <source>
        <dbReference type="PROSITE" id="PS50208"/>
    </source>
</evidence>
<feature type="compositionally biased region" description="Polar residues" evidence="8">
    <location>
        <begin position="123"/>
        <end position="137"/>
    </location>
</feature>
<keyword evidence="4" id="KW-0378">Hydrolase</keyword>
<dbReference type="InterPro" id="IPR015917">
    <property type="entry name" value="Pept_C14A"/>
</dbReference>
<evidence type="ECO:0000256" key="6">
    <source>
        <dbReference type="ARBA" id="ARBA00023145"/>
    </source>
</evidence>
<dbReference type="PROSITE" id="PS50207">
    <property type="entry name" value="CASPASE_P10"/>
    <property type="match status" value="1"/>
</dbReference>
<dbReference type="SMART" id="SM00115">
    <property type="entry name" value="CASc"/>
    <property type="match status" value="1"/>
</dbReference>
<feature type="domain" description="CARD" evidence="11">
    <location>
        <begin position="1"/>
        <end position="91"/>
    </location>
</feature>
<dbReference type="Pfam" id="PF00619">
    <property type="entry name" value="CARD"/>
    <property type="match status" value="1"/>
</dbReference>
<dbReference type="InterPro" id="IPR002138">
    <property type="entry name" value="Pept_C14_p10"/>
</dbReference>
<gene>
    <name evidence="12" type="ORF">ACJMK2_008696</name>
</gene>
<dbReference type="InterPro" id="IPR001309">
    <property type="entry name" value="Pept_C14_p20"/>
</dbReference>
<keyword evidence="3" id="KW-0053">Apoptosis</keyword>
<dbReference type="InterPro" id="IPR001315">
    <property type="entry name" value="CARD"/>
</dbReference>
<evidence type="ECO:0000313" key="13">
    <source>
        <dbReference type="Proteomes" id="UP001634394"/>
    </source>
</evidence>
<dbReference type="GO" id="GO:0006915">
    <property type="term" value="P:apoptotic process"/>
    <property type="evidence" value="ECO:0007669"/>
    <property type="project" value="UniProtKB-KW"/>
</dbReference>
<dbReference type="InterPro" id="IPR016129">
    <property type="entry name" value="Caspase_his_AS"/>
</dbReference>
<dbReference type="InterPro" id="IPR011600">
    <property type="entry name" value="Pept_C14_caspase"/>
</dbReference>
<dbReference type="InterPro" id="IPR002398">
    <property type="entry name" value="Pept_C14"/>
</dbReference>